<evidence type="ECO:0000313" key="2">
    <source>
        <dbReference type="EMBL" id="MEN3930710.1"/>
    </source>
</evidence>
<keyword evidence="1" id="KW-0732">Signal</keyword>
<dbReference type="Proteomes" id="UP001418637">
    <property type="component" value="Unassembled WGS sequence"/>
</dbReference>
<dbReference type="RefSeq" id="WP_346336715.1">
    <property type="nucleotide sequence ID" value="NZ_JBBYXI010000002.1"/>
</dbReference>
<name>A0ABV0BMD5_9HYPH</name>
<proteinExistence type="predicted"/>
<dbReference type="EMBL" id="JBBYXI010000002">
    <property type="protein sequence ID" value="MEN3930710.1"/>
    <property type="molecule type" value="Genomic_DNA"/>
</dbReference>
<comment type="caution">
    <text evidence="2">The sequence shown here is derived from an EMBL/GenBank/DDBJ whole genome shotgun (WGS) entry which is preliminary data.</text>
</comment>
<feature type="signal peptide" evidence="1">
    <location>
        <begin position="1"/>
        <end position="21"/>
    </location>
</feature>
<organism evidence="2 3">
    <name type="scientific">Hohaiivirga grylli</name>
    <dbReference type="NCBI Taxonomy" id="3133970"/>
    <lineage>
        <taxon>Bacteria</taxon>
        <taxon>Pseudomonadati</taxon>
        <taxon>Pseudomonadota</taxon>
        <taxon>Alphaproteobacteria</taxon>
        <taxon>Hyphomicrobiales</taxon>
        <taxon>Methylobacteriaceae</taxon>
        <taxon>Hohaiivirga</taxon>
    </lineage>
</organism>
<keyword evidence="3" id="KW-1185">Reference proteome</keyword>
<feature type="chain" id="PRO_5046277268" evidence="1">
    <location>
        <begin position="22"/>
        <end position="94"/>
    </location>
</feature>
<evidence type="ECO:0000313" key="3">
    <source>
        <dbReference type="Proteomes" id="UP001418637"/>
    </source>
</evidence>
<sequence length="94" mass="11402">MWKILYISAGLTIAAMTNVQAMPMVQADVIHGVSQTAVAVEKAQYYHPRDRRHYRHHRHYRRYYGPPPRRYYGPPRGYYGRPYYPPPRRYYRGW</sequence>
<evidence type="ECO:0000256" key="1">
    <source>
        <dbReference type="SAM" id="SignalP"/>
    </source>
</evidence>
<protein>
    <submittedName>
        <fullName evidence="2">Uncharacterized protein</fullName>
    </submittedName>
</protein>
<gene>
    <name evidence="2" type="ORF">WJT86_06490</name>
</gene>
<accession>A0ABV0BMD5</accession>
<reference evidence="2 3" key="1">
    <citation type="submission" date="2024-04" db="EMBL/GenBank/DDBJ databases">
        <title>A novel species isolated from cricket.</title>
        <authorList>
            <person name="Wang H.-C."/>
        </authorList>
    </citation>
    <scope>NUCLEOTIDE SEQUENCE [LARGE SCALE GENOMIC DNA]</scope>
    <source>
        <strain evidence="2 3">WL0021</strain>
    </source>
</reference>